<organism evidence="2 3">
    <name type="scientific">Reichenbachiella ulvae</name>
    <dbReference type="NCBI Taxonomy" id="2980104"/>
    <lineage>
        <taxon>Bacteria</taxon>
        <taxon>Pseudomonadati</taxon>
        <taxon>Bacteroidota</taxon>
        <taxon>Cytophagia</taxon>
        <taxon>Cytophagales</taxon>
        <taxon>Reichenbachiellaceae</taxon>
        <taxon>Reichenbachiella</taxon>
    </lineage>
</organism>
<dbReference type="Proteomes" id="UP001300692">
    <property type="component" value="Unassembled WGS sequence"/>
</dbReference>
<reference evidence="2 3" key="1">
    <citation type="submission" date="2022-10" db="EMBL/GenBank/DDBJ databases">
        <title>Comparative genomics and taxonomic characterization of three novel marine species of genus Reichenbachiella exhibiting antioxidant and polysaccharide degradation activities.</title>
        <authorList>
            <person name="Muhammad N."/>
            <person name="Lee Y.-J."/>
            <person name="Ko J."/>
            <person name="Kim S.-G."/>
        </authorList>
    </citation>
    <scope>NUCLEOTIDE SEQUENCE [LARGE SCALE GENOMIC DNA]</scope>
    <source>
        <strain evidence="2 3">ABR2-5</strain>
    </source>
</reference>
<dbReference type="InterPro" id="IPR025474">
    <property type="entry name" value="DUF4325"/>
</dbReference>
<gene>
    <name evidence="2" type="ORF">N7U62_12180</name>
</gene>
<name>A0ABT3CV50_9BACT</name>
<comment type="caution">
    <text evidence="2">The sequence shown here is derived from an EMBL/GenBank/DDBJ whole genome shotgun (WGS) entry which is preliminary data.</text>
</comment>
<dbReference type="EMBL" id="JAOYOD010000001">
    <property type="protein sequence ID" value="MCV9387428.1"/>
    <property type="molecule type" value="Genomic_DNA"/>
</dbReference>
<protein>
    <submittedName>
        <fullName evidence="2">STAS-like domain-containing protein</fullName>
    </submittedName>
</protein>
<sequence length="114" mass="12629">METIKVQSIIERDTAVSTDDGQKVHDQIQSLFSQADVIEVDFSGIQIMTTAFLNAALGQLYSSYTGDVLNSKLKLTHVSETDKVLFKKVVTRAKEYFANKADFDSSANNVLYGD</sequence>
<keyword evidence="3" id="KW-1185">Reference proteome</keyword>
<feature type="domain" description="DUF4325" evidence="1">
    <location>
        <begin position="20"/>
        <end position="83"/>
    </location>
</feature>
<evidence type="ECO:0000259" key="1">
    <source>
        <dbReference type="Pfam" id="PF14213"/>
    </source>
</evidence>
<dbReference type="Pfam" id="PF14213">
    <property type="entry name" value="DUF4325"/>
    <property type="match status" value="1"/>
</dbReference>
<evidence type="ECO:0000313" key="3">
    <source>
        <dbReference type="Proteomes" id="UP001300692"/>
    </source>
</evidence>
<proteinExistence type="predicted"/>
<accession>A0ABT3CV50</accession>
<dbReference type="RefSeq" id="WP_264138250.1">
    <property type="nucleotide sequence ID" value="NZ_JAOYOD010000001.1"/>
</dbReference>
<evidence type="ECO:0000313" key="2">
    <source>
        <dbReference type="EMBL" id="MCV9387428.1"/>
    </source>
</evidence>